<dbReference type="EC" id="4.1.1.17" evidence="7"/>
<evidence type="ECO:0000256" key="2">
    <source>
        <dbReference type="ARBA" id="ARBA00008872"/>
    </source>
</evidence>
<evidence type="ECO:0000256" key="4">
    <source>
        <dbReference type="ARBA" id="ARBA00023115"/>
    </source>
</evidence>
<dbReference type="OrthoDB" id="5034579at2759"/>
<dbReference type="PANTHER" id="PTHR11482:SF6">
    <property type="entry name" value="ORNITHINE DECARBOXYLASE 1-RELATED"/>
    <property type="match status" value="1"/>
</dbReference>
<dbReference type="GO" id="GO:0004586">
    <property type="term" value="F:ornithine decarboxylase activity"/>
    <property type="evidence" value="ECO:0007669"/>
    <property type="project" value="UniProtKB-EC"/>
</dbReference>
<keyword evidence="4" id="KW-0620">Polyamine biosynthesis</keyword>
<evidence type="ECO:0000256" key="1">
    <source>
        <dbReference type="ARBA" id="ARBA00001933"/>
    </source>
</evidence>
<comment type="pathway">
    <text evidence="6">Amine and polyamine biosynthesis; putrescine biosynthesis via L-ornithine pathway; putrescine from L-ornithine: step 1/1.</text>
</comment>
<organism evidence="13 14">
    <name type="scientific">Dreissena polymorpha</name>
    <name type="common">Zebra mussel</name>
    <name type="synonym">Mytilus polymorpha</name>
    <dbReference type="NCBI Taxonomy" id="45954"/>
    <lineage>
        <taxon>Eukaryota</taxon>
        <taxon>Metazoa</taxon>
        <taxon>Spiralia</taxon>
        <taxon>Lophotrochozoa</taxon>
        <taxon>Mollusca</taxon>
        <taxon>Bivalvia</taxon>
        <taxon>Autobranchia</taxon>
        <taxon>Heteroconchia</taxon>
        <taxon>Euheterodonta</taxon>
        <taxon>Imparidentia</taxon>
        <taxon>Neoheterodontei</taxon>
        <taxon>Myida</taxon>
        <taxon>Dreissenoidea</taxon>
        <taxon>Dreissenidae</taxon>
        <taxon>Dreissena</taxon>
    </lineage>
</organism>
<reference evidence="13" key="2">
    <citation type="submission" date="2020-11" db="EMBL/GenBank/DDBJ databases">
        <authorList>
            <person name="McCartney M.A."/>
            <person name="Auch B."/>
            <person name="Kono T."/>
            <person name="Mallez S."/>
            <person name="Becker A."/>
            <person name="Gohl D.M."/>
            <person name="Silverstein K.A.T."/>
            <person name="Koren S."/>
            <person name="Bechman K.B."/>
            <person name="Herman A."/>
            <person name="Abrahante J.E."/>
            <person name="Garbe J."/>
        </authorList>
    </citation>
    <scope>NUCLEOTIDE SEQUENCE</scope>
    <source>
        <strain evidence="13">Duluth1</strain>
        <tissue evidence="13">Whole animal</tissue>
    </source>
</reference>
<evidence type="ECO:0000313" key="14">
    <source>
        <dbReference type="Proteomes" id="UP000828390"/>
    </source>
</evidence>
<evidence type="ECO:0000313" key="13">
    <source>
        <dbReference type="EMBL" id="KAH3847749.1"/>
    </source>
</evidence>
<name>A0A9D4KXZ2_DREPO</name>
<dbReference type="Proteomes" id="UP000828390">
    <property type="component" value="Unassembled WGS sequence"/>
</dbReference>
<dbReference type="GO" id="GO:0033387">
    <property type="term" value="P:putrescine biosynthetic process from arginine, via ornithine"/>
    <property type="evidence" value="ECO:0007669"/>
    <property type="project" value="TreeGrafter"/>
</dbReference>
<comment type="function">
    <text evidence="8">Catalyzes the first and rate-limiting step of polyamine biosynthesis that converts ornithine into putrescine, which is the precursor for the polyamines, spermidine and spermine. Polyamines are essential for cell proliferation and are implicated in cellular processes, ranging from DNA replication to apoptosis.</text>
</comment>
<dbReference type="GO" id="GO:0005737">
    <property type="term" value="C:cytoplasm"/>
    <property type="evidence" value="ECO:0007669"/>
    <property type="project" value="TreeGrafter"/>
</dbReference>
<keyword evidence="3 11" id="KW-0663">Pyridoxal phosphate</keyword>
<dbReference type="Pfam" id="PF02784">
    <property type="entry name" value="Orn_Arg_deC_N"/>
    <property type="match status" value="1"/>
</dbReference>
<dbReference type="InterPro" id="IPR022644">
    <property type="entry name" value="De-COase2_N"/>
</dbReference>
<keyword evidence="14" id="KW-1185">Reference proteome</keyword>
<dbReference type="SUPFAM" id="SSF51419">
    <property type="entry name" value="PLP-binding barrel"/>
    <property type="match status" value="1"/>
</dbReference>
<dbReference type="PROSITE" id="PS00878">
    <property type="entry name" value="ODR_DC_2_1"/>
    <property type="match status" value="1"/>
</dbReference>
<dbReference type="CDD" id="cd00622">
    <property type="entry name" value="PLPDE_III_ODC"/>
    <property type="match status" value="1"/>
</dbReference>
<comment type="catalytic activity">
    <reaction evidence="10">
        <text>L-ornithine + H(+) = putrescine + CO2</text>
        <dbReference type="Rhea" id="RHEA:22964"/>
        <dbReference type="ChEBI" id="CHEBI:15378"/>
        <dbReference type="ChEBI" id="CHEBI:16526"/>
        <dbReference type="ChEBI" id="CHEBI:46911"/>
        <dbReference type="ChEBI" id="CHEBI:326268"/>
        <dbReference type="EC" id="4.1.1.17"/>
    </reaction>
</comment>
<comment type="subunit">
    <text evidence="9">Homodimer. Only the dimer is catalytically active, as the active sites are constructed of residues from both monomers.</text>
</comment>
<dbReference type="InterPro" id="IPR000183">
    <property type="entry name" value="Orn/DAP/Arg_de-COase"/>
</dbReference>
<proteinExistence type="inferred from homology"/>
<dbReference type="EMBL" id="JAIWYP010000003">
    <property type="protein sequence ID" value="KAH3847749.1"/>
    <property type="molecule type" value="Genomic_DNA"/>
</dbReference>
<dbReference type="InterPro" id="IPR022653">
    <property type="entry name" value="De-COase2_pyr-phos_BS"/>
</dbReference>
<evidence type="ECO:0000256" key="9">
    <source>
        <dbReference type="ARBA" id="ARBA00046672"/>
    </source>
</evidence>
<protein>
    <recommendedName>
        <fullName evidence="7">ornithine decarboxylase</fullName>
        <ecNumber evidence="7">4.1.1.17</ecNumber>
    </recommendedName>
</protein>
<keyword evidence="5" id="KW-0456">Lyase</keyword>
<dbReference type="PRINTS" id="PR01182">
    <property type="entry name" value="ORNDCRBXLASE"/>
</dbReference>
<evidence type="ECO:0000256" key="10">
    <source>
        <dbReference type="ARBA" id="ARBA00049127"/>
    </source>
</evidence>
<comment type="caution">
    <text evidence="13">The sequence shown here is derived from an EMBL/GenBank/DDBJ whole genome shotgun (WGS) entry which is preliminary data.</text>
</comment>
<dbReference type="Gene3D" id="3.20.20.10">
    <property type="entry name" value="Alanine racemase"/>
    <property type="match status" value="1"/>
</dbReference>
<evidence type="ECO:0000256" key="11">
    <source>
        <dbReference type="PIRSR" id="PIRSR600183-50"/>
    </source>
</evidence>
<dbReference type="Gene3D" id="2.40.37.10">
    <property type="entry name" value="Lyase, Ornithine Decarboxylase, Chain A, domain 1"/>
    <property type="match status" value="1"/>
</dbReference>
<feature type="domain" description="Orn/DAP/Arg decarboxylase 2 N-terminal" evidence="12">
    <location>
        <begin position="45"/>
        <end position="281"/>
    </location>
</feature>
<dbReference type="AlphaFoldDB" id="A0A9D4KXZ2"/>
<dbReference type="InterPro" id="IPR002433">
    <property type="entry name" value="Orn_de-COase"/>
</dbReference>
<feature type="modified residue" description="N6-(pyridoxal phosphate)lysine" evidence="11">
    <location>
        <position position="68"/>
    </location>
</feature>
<dbReference type="InterPro" id="IPR022657">
    <property type="entry name" value="De-COase2_CS"/>
</dbReference>
<dbReference type="SUPFAM" id="SSF50621">
    <property type="entry name" value="Alanine racemase C-terminal domain-like"/>
    <property type="match status" value="1"/>
</dbReference>
<dbReference type="FunFam" id="3.20.20.10:FF:000005">
    <property type="entry name" value="Ornithine decarboxylase"/>
    <property type="match status" value="1"/>
</dbReference>
<evidence type="ECO:0000256" key="8">
    <source>
        <dbReference type="ARBA" id="ARBA00037173"/>
    </source>
</evidence>
<accession>A0A9D4KXZ2</accession>
<feature type="active site" description="Proton donor" evidence="11">
    <location>
        <position position="359"/>
    </location>
</feature>
<dbReference type="PROSITE" id="PS00879">
    <property type="entry name" value="ODR_DC_2_2"/>
    <property type="match status" value="1"/>
</dbReference>
<evidence type="ECO:0000256" key="7">
    <source>
        <dbReference type="ARBA" id="ARBA00034138"/>
    </source>
</evidence>
<dbReference type="PANTHER" id="PTHR11482">
    <property type="entry name" value="ARGININE/DIAMINOPIMELATE/ORNITHINE DECARBOXYLASE"/>
    <property type="match status" value="1"/>
</dbReference>
<gene>
    <name evidence="13" type="ORF">DPMN_090080</name>
</gene>
<evidence type="ECO:0000256" key="5">
    <source>
        <dbReference type="ARBA" id="ARBA00023239"/>
    </source>
</evidence>
<sequence length="458" mass="50838">MKHYVGDNVVDIHQTDNSIQSVIGKYVTLTKLEGRDESLIVCNIGDVVYKFNNWLRKIPRVKPFYAVKCNDDCVVLKILADLGANFDCASRAEIQKVLSMGVCPSRIIYAHPCKQSSMIRFAAENNVEMMTFDNESELHKLKSLFPTAKLVLRILPSSNFKVLCDLGIKFGVNPVNAIHLLRAAKSLNLDVMGVSFHVGSGCQDPEAFAEAIQQARMVFDQGRDIGFNMTLLDIGGGFPGHARAPVSFDDISQVVNMALDKHFPAEESVEVIAEPGRYMVASAFTLAVNVISKRIEARGQHGEKGEITDPVVMYYVSDGIYGSFNCLQNDHAAEVKIKPVKYVDVSDMTFESSMWGPTCAGEDCILTNVQLPMLEVNEWFYVENMGAYTIAAASTFNGMQNPRCVYYCVADVWFDVYPEKVNNGALACIPYLRKGQSLQDTFETASKLSSENNIIFDE</sequence>
<dbReference type="PRINTS" id="PR01179">
    <property type="entry name" value="ODADCRBXLASE"/>
</dbReference>
<dbReference type="InterPro" id="IPR009006">
    <property type="entry name" value="Ala_racemase/Decarboxylase_C"/>
</dbReference>
<reference evidence="13" key="1">
    <citation type="journal article" date="2019" name="bioRxiv">
        <title>The Genome of the Zebra Mussel, Dreissena polymorpha: A Resource for Invasive Species Research.</title>
        <authorList>
            <person name="McCartney M.A."/>
            <person name="Auch B."/>
            <person name="Kono T."/>
            <person name="Mallez S."/>
            <person name="Zhang Y."/>
            <person name="Obille A."/>
            <person name="Becker A."/>
            <person name="Abrahante J.E."/>
            <person name="Garbe J."/>
            <person name="Badalamenti J.P."/>
            <person name="Herman A."/>
            <person name="Mangelson H."/>
            <person name="Liachko I."/>
            <person name="Sullivan S."/>
            <person name="Sone E.D."/>
            <person name="Koren S."/>
            <person name="Silverstein K.A.T."/>
            <person name="Beckman K.B."/>
            <person name="Gohl D.M."/>
        </authorList>
    </citation>
    <scope>NUCLEOTIDE SEQUENCE</scope>
    <source>
        <strain evidence="13">Duluth1</strain>
        <tissue evidence="13">Whole animal</tissue>
    </source>
</reference>
<evidence type="ECO:0000259" key="12">
    <source>
        <dbReference type="Pfam" id="PF02784"/>
    </source>
</evidence>
<evidence type="ECO:0000256" key="3">
    <source>
        <dbReference type="ARBA" id="ARBA00022898"/>
    </source>
</evidence>
<dbReference type="InterPro" id="IPR029066">
    <property type="entry name" value="PLP-binding_barrel"/>
</dbReference>
<comment type="cofactor">
    <cofactor evidence="1 11">
        <name>pyridoxal 5'-phosphate</name>
        <dbReference type="ChEBI" id="CHEBI:597326"/>
    </cofactor>
</comment>
<comment type="similarity">
    <text evidence="2">Belongs to the Orn/Lys/Arg decarboxylase class-II family.</text>
</comment>
<evidence type="ECO:0000256" key="6">
    <source>
        <dbReference type="ARBA" id="ARBA00034115"/>
    </source>
</evidence>